<evidence type="ECO:0000313" key="2">
    <source>
        <dbReference type="EMBL" id="GBP86367.1"/>
    </source>
</evidence>
<dbReference type="AlphaFoldDB" id="A0A4C1ZIB8"/>
<feature type="region of interest" description="Disordered" evidence="1">
    <location>
        <begin position="1"/>
        <end position="24"/>
    </location>
</feature>
<accession>A0A4C1ZIB8</accession>
<dbReference type="Proteomes" id="UP000299102">
    <property type="component" value="Unassembled WGS sequence"/>
</dbReference>
<dbReference type="EMBL" id="BGZK01001790">
    <property type="protein sequence ID" value="GBP86367.1"/>
    <property type="molecule type" value="Genomic_DNA"/>
</dbReference>
<comment type="caution">
    <text evidence="2">The sequence shown here is derived from an EMBL/GenBank/DDBJ whole genome shotgun (WGS) entry which is preliminary data.</text>
</comment>
<organism evidence="2 3">
    <name type="scientific">Eumeta variegata</name>
    <name type="common">Bagworm moth</name>
    <name type="synonym">Eumeta japonica</name>
    <dbReference type="NCBI Taxonomy" id="151549"/>
    <lineage>
        <taxon>Eukaryota</taxon>
        <taxon>Metazoa</taxon>
        <taxon>Ecdysozoa</taxon>
        <taxon>Arthropoda</taxon>
        <taxon>Hexapoda</taxon>
        <taxon>Insecta</taxon>
        <taxon>Pterygota</taxon>
        <taxon>Neoptera</taxon>
        <taxon>Endopterygota</taxon>
        <taxon>Lepidoptera</taxon>
        <taxon>Glossata</taxon>
        <taxon>Ditrysia</taxon>
        <taxon>Tineoidea</taxon>
        <taxon>Psychidae</taxon>
        <taxon>Oiketicinae</taxon>
        <taxon>Eumeta</taxon>
    </lineage>
</organism>
<evidence type="ECO:0000256" key="1">
    <source>
        <dbReference type="SAM" id="MobiDB-lite"/>
    </source>
</evidence>
<proteinExistence type="predicted"/>
<protein>
    <submittedName>
        <fullName evidence="2">Uncharacterized protein</fullName>
    </submittedName>
</protein>
<sequence length="85" mass="9280">MLRESGAENLSPSRLTKNKNSRLRMRKRTRLIINLLPKSQHRHILKALELITSHIFVADCTHSAASGVSAVTRSGGGRPGPPLAT</sequence>
<reference evidence="2 3" key="1">
    <citation type="journal article" date="2019" name="Commun. Biol.">
        <title>The bagworm genome reveals a unique fibroin gene that provides high tensile strength.</title>
        <authorList>
            <person name="Kono N."/>
            <person name="Nakamura H."/>
            <person name="Ohtoshi R."/>
            <person name="Tomita M."/>
            <person name="Numata K."/>
            <person name="Arakawa K."/>
        </authorList>
    </citation>
    <scope>NUCLEOTIDE SEQUENCE [LARGE SCALE GENOMIC DNA]</scope>
</reference>
<keyword evidence="3" id="KW-1185">Reference proteome</keyword>
<evidence type="ECO:0000313" key="3">
    <source>
        <dbReference type="Proteomes" id="UP000299102"/>
    </source>
</evidence>
<gene>
    <name evidence="2" type="ORF">EVAR_62729_1</name>
</gene>
<name>A0A4C1ZIB8_EUMVA</name>